<dbReference type="GeneID" id="36545287"/>
<evidence type="ECO:0000256" key="3">
    <source>
        <dbReference type="ARBA" id="ARBA00023163"/>
    </source>
</evidence>
<organism evidence="7 8">
    <name type="scientific">Aspergillus campestris (strain IBT 28561)</name>
    <dbReference type="NCBI Taxonomy" id="1392248"/>
    <lineage>
        <taxon>Eukaryota</taxon>
        <taxon>Fungi</taxon>
        <taxon>Dikarya</taxon>
        <taxon>Ascomycota</taxon>
        <taxon>Pezizomycotina</taxon>
        <taxon>Eurotiomycetes</taxon>
        <taxon>Eurotiomycetidae</taxon>
        <taxon>Eurotiales</taxon>
        <taxon>Aspergillaceae</taxon>
        <taxon>Aspergillus</taxon>
        <taxon>Aspergillus subgen. Circumdati</taxon>
    </lineage>
</organism>
<gene>
    <name evidence="7" type="ORF">P168DRAFT_293216</name>
</gene>
<evidence type="ECO:0000313" key="8">
    <source>
        <dbReference type="Proteomes" id="UP000234254"/>
    </source>
</evidence>
<keyword evidence="1" id="KW-0805">Transcription regulation</keyword>
<proteinExistence type="predicted"/>
<dbReference type="EMBL" id="MSFM01000013">
    <property type="protein sequence ID" value="PKY00813.1"/>
    <property type="molecule type" value="Genomic_DNA"/>
</dbReference>
<feature type="domain" description="Zn(2)-C6 fungal-type" evidence="6">
    <location>
        <begin position="24"/>
        <end position="60"/>
    </location>
</feature>
<dbReference type="SUPFAM" id="SSF57701">
    <property type="entry name" value="Zn2/Cys6 DNA-binding domain"/>
    <property type="match status" value="1"/>
</dbReference>
<dbReference type="GO" id="GO:0000981">
    <property type="term" value="F:DNA-binding transcription factor activity, RNA polymerase II-specific"/>
    <property type="evidence" value="ECO:0007669"/>
    <property type="project" value="InterPro"/>
</dbReference>
<keyword evidence="2" id="KW-0238">DNA-binding</keyword>
<dbReference type="OrthoDB" id="4222821at2759"/>
<dbReference type="CDD" id="cd00067">
    <property type="entry name" value="GAL4"/>
    <property type="match status" value="1"/>
</dbReference>
<dbReference type="RefSeq" id="XP_024689407.1">
    <property type="nucleotide sequence ID" value="XM_024837763.1"/>
</dbReference>
<keyword evidence="8" id="KW-1185">Reference proteome</keyword>
<dbReference type="Pfam" id="PF00172">
    <property type="entry name" value="Zn_clus"/>
    <property type="match status" value="1"/>
</dbReference>
<name>A0A2I1CT59_ASPC2</name>
<keyword evidence="4" id="KW-0539">Nucleus</keyword>
<dbReference type="PROSITE" id="PS50048">
    <property type="entry name" value="ZN2_CY6_FUNGAL_2"/>
    <property type="match status" value="1"/>
</dbReference>
<evidence type="ECO:0000256" key="2">
    <source>
        <dbReference type="ARBA" id="ARBA00023125"/>
    </source>
</evidence>
<evidence type="ECO:0000313" key="7">
    <source>
        <dbReference type="EMBL" id="PKY00813.1"/>
    </source>
</evidence>
<accession>A0A2I1CT59</accession>
<dbReference type="Proteomes" id="UP000234254">
    <property type="component" value="Unassembled WGS sequence"/>
</dbReference>
<dbReference type="GO" id="GO:0009893">
    <property type="term" value="P:positive regulation of metabolic process"/>
    <property type="evidence" value="ECO:0007669"/>
    <property type="project" value="UniProtKB-ARBA"/>
</dbReference>
<feature type="region of interest" description="Disordered" evidence="5">
    <location>
        <begin position="60"/>
        <end position="107"/>
    </location>
</feature>
<evidence type="ECO:0000256" key="1">
    <source>
        <dbReference type="ARBA" id="ARBA00023015"/>
    </source>
</evidence>
<feature type="compositionally biased region" description="Polar residues" evidence="5">
    <location>
        <begin position="292"/>
        <end position="305"/>
    </location>
</feature>
<dbReference type="GO" id="GO:0008270">
    <property type="term" value="F:zinc ion binding"/>
    <property type="evidence" value="ECO:0007669"/>
    <property type="project" value="InterPro"/>
</dbReference>
<dbReference type="VEuPathDB" id="FungiDB:P168DRAFT_293216"/>
<dbReference type="InterPro" id="IPR001138">
    <property type="entry name" value="Zn2Cys6_DnaBD"/>
</dbReference>
<evidence type="ECO:0000259" key="6">
    <source>
        <dbReference type="PROSITE" id="PS50048"/>
    </source>
</evidence>
<comment type="caution">
    <text evidence="7">The sequence shown here is derived from an EMBL/GenBank/DDBJ whole genome shotgun (WGS) entry which is preliminary data.</text>
</comment>
<dbReference type="GO" id="GO:0003677">
    <property type="term" value="F:DNA binding"/>
    <property type="evidence" value="ECO:0007669"/>
    <property type="project" value="UniProtKB-KW"/>
</dbReference>
<dbReference type="AlphaFoldDB" id="A0A2I1CT59"/>
<dbReference type="Gene3D" id="4.10.240.10">
    <property type="entry name" value="Zn(2)-C6 fungal-type DNA-binding domain"/>
    <property type="match status" value="1"/>
</dbReference>
<dbReference type="PROSITE" id="PS00463">
    <property type="entry name" value="ZN2_CY6_FUNGAL_1"/>
    <property type="match status" value="1"/>
</dbReference>
<feature type="compositionally biased region" description="Low complexity" evidence="5">
    <location>
        <begin position="306"/>
        <end position="318"/>
    </location>
</feature>
<feature type="compositionally biased region" description="Polar residues" evidence="5">
    <location>
        <begin position="97"/>
        <end position="106"/>
    </location>
</feature>
<evidence type="ECO:0000256" key="5">
    <source>
        <dbReference type="SAM" id="MobiDB-lite"/>
    </source>
</evidence>
<dbReference type="InterPro" id="IPR036864">
    <property type="entry name" value="Zn2-C6_fun-type_DNA-bd_sf"/>
</dbReference>
<keyword evidence="3" id="KW-0804">Transcription</keyword>
<feature type="region of interest" description="Disordered" evidence="5">
    <location>
        <begin position="260"/>
        <end position="348"/>
    </location>
</feature>
<sequence length="522" mass="57451">MDPLTPQAESDTGNRNVRPFRRHACDRCRSQKLRCDRTTHQTDTSIACDRCARSHLTCVTSAPMPMGRPRSLNPKPRYRHKSSKTSDETRSNGRGADSSTPPSCTATHRLPDLVIAGMDATNELPDLGFDQGDMGYDLDFPNINVFDPSTFADLGMGSQSDAPGPTDFTAVNPQEQNIARLWKLHSTLLEYVYRIESQVTDRSDTCTNGSTPDTERLGARLPDVTDTQSDHLTHQMMRCSQTFLEIIQSFVSSYRESVCSMPTPDRAATDWSRDSDDEEYHGNNYRPDSAPAQDTSSWFTLPTVDSSSTAAPPNSSSTGRHRAWSRGGHENRSSNNSQPPDKRRRRLQPTLPPACQTQFPICLTITTCHVLLIRLHRSVLTDLYASVRALVARYTPAGDLTGPLAVLDNFSGSAPFSNVQLDGSTLKLDGVLQITMLLQLSCDLLERIDRGVEILLTGAGHVLSAPGTYMSVLEALAQQEARSGRGPATPDWTDSAGGRAARLAPLRMLVRKIRKCINDTCL</sequence>
<evidence type="ECO:0000256" key="4">
    <source>
        <dbReference type="ARBA" id="ARBA00023242"/>
    </source>
</evidence>
<protein>
    <recommendedName>
        <fullName evidence="6">Zn(2)-C6 fungal-type domain-containing protein</fullName>
    </recommendedName>
</protein>
<reference evidence="7" key="1">
    <citation type="submission" date="2016-12" db="EMBL/GenBank/DDBJ databases">
        <title>The genomes of Aspergillus section Nigri reveals drivers in fungal speciation.</title>
        <authorList>
            <consortium name="DOE Joint Genome Institute"/>
            <person name="Vesth T.C."/>
            <person name="Nybo J."/>
            <person name="Theobald S."/>
            <person name="Brandl J."/>
            <person name="Frisvad J.C."/>
            <person name="Nielsen K.F."/>
            <person name="Lyhne E.K."/>
            <person name="Kogle M.E."/>
            <person name="Kuo A."/>
            <person name="Riley R."/>
            <person name="Clum A."/>
            <person name="Nolan M."/>
            <person name="Lipzen A."/>
            <person name="Salamov A."/>
            <person name="Henrissat B."/>
            <person name="Wiebenga A."/>
            <person name="De vries R.P."/>
            <person name="Grigoriev I.V."/>
            <person name="Mortensen U.H."/>
            <person name="Andersen M.R."/>
            <person name="Baker S.E."/>
        </authorList>
    </citation>
    <scope>NUCLEOTIDE SEQUENCE</scope>
    <source>
        <strain evidence="7">IBT 28561</strain>
    </source>
</reference>